<comment type="caution">
    <text evidence="2">The sequence shown here is derived from an EMBL/GenBank/DDBJ whole genome shotgun (WGS) entry which is preliminary data.</text>
</comment>
<dbReference type="AlphaFoldDB" id="S8D0P9"/>
<dbReference type="Gene3D" id="3.90.228.10">
    <property type="match status" value="1"/>
</dbReference>
<proteinExistence type="predicted"/>
<organism evidence="2 3">
    <name type="scientific">Genlisea aurea</name>
    <dbReference type="NCBI Taxonomy" id="192259"/>
    <lineage>
        <taxon>Eukaryota</taxon>
        <taxon>Viridiplantae</taxon>
        <taxon>Streptophyta</taxon>
        <taxon>Embryophyta</taxon>
        <taxon>Tracheophyta</taxon>
        <taxon>Spermatophyta</taxon>
        <taxon>Magnoliopsida</taxon>
        <taxon>eudicotyledons</taxon>
        <taxon>Gunneridae</taxon>
        <taxon>Pentapetalae</taxon>
        <taxon>asterids</taxon>
        <taxon>lamiids</taxon>
        <taxon>Lamiales</taxon>
        <taxon>Lentibulariaceae</taxon>
        <taxon>Genlisea</taxon>
    </lineage>
</organism>
<dbReference type="PANTHER" id="PTHR31681">
    <property type="entry name" value="C2H2-LIKE ZINC FINGER PROTEIN"/>
    <property type="match status" value="1"/>
</dbReference>
<protein>
    <submittedName>
        <fullName evidence="2">Uncharacterized protein</fullName>
    </submittedName>
</protein>
<evidence type="ECO:0000313" key="2">
    <source>
        <dbReference type="EMBL" id="EPS70876.1"/>
    </source>
</evidence>
<evidence type="ECO:0000256" key="1">
    <source>
        <dbReference type="SAM" id="MobiDB-lite"/>
    </source>
</evidence>
<evidence type="ECO:0000313" key="3">
    <source>
        <dbReference type="Proteomes" id="UP000015453"/>
    </source>
</evidence>
<sequence>MAAKWIKSLRCKSTAINDVVDFTNNTLPHSSSCKNSFHSLRDVVVDPTKKSNSKPPRAAAAPPLRLIPGKPIGESIFPALTELPAGHPSRNVVEIIFRTRWGDKGGFPGRIEMVFKVRHLTRTLTRFEDYREAVKSRAKSAAVAPGGEEHGRCVADGNEVMRFHCLGAADAGGAYEVGCSAWGVYGGKGAAVCTYSGSGAAHENAGAGKDRRAMLVSRVISGRVFKRFDFDPELFDPTGFDSVSGDCGELLVCDSRALLPCFLIIYKL</sequence>
<feature type="compositionally biased region" description="Low complexity" evidence="1">
    <location>
        <begin position="55"/>
        <end position="65"/>
    </location>
</feature>
<dbReference type="Proteomes" id="UP000015453">
    <property type="component" value="Unassembled WGS sequence"/>
</dbReference>
<keyword evidence="3" id="KW-1185">Reference proteome</keyword>
<dbReference type="EMBL" id="AUSU01001494">
    <property type="protein sequence ID" value="EPS70876.1"/>
    <property type="molecule type" value="Genomic_DNA"/>
</dbReference>
<dbReference type="SUPFAM" id="SSF56399">
    <property type="entry name" value="ADP-ribosylation"/>
    <property type="match status" value="1"/>
</dbReference>
<accession>S8D0P9</accession>
<feature type="region of interest" description="Disordered" evidence="1">
    <location>
        <begin position="46"/>
        <end position="65"/>
    </location>
</feature>
<dbReference type="OrthoDB" id="9514740at2759"/>
<gene>
    <name evidence="2" type="ORF">M569_03883</name>
</gene>
<name>S8D0P9_9LAMI</name>
<reference evidence="2 3" key="1">
    <citation type="journal article" date="2013" name="BMC Genomics">
        <title>The miniature genome of a carnivorous plant Genlisea aurea contains a low number of genes and short non-coding sequences.</title>
        <authorList>
            <person name="Leushkin E.V."/>
            <person name="Sutormin R.A."/>
            <person name="Nabieva E.R."/>
            <person name="Penin A.A."/>
            <person name="Kondrashov A.S."/>
            <person name="Logacheva M.D."/>
        </authorList>
    </citation>
    <scope>NUCLEOTIDE SEQUENCE [LARGE SCALE GENOMIC DNA]</scope>
</reference>
<dbReference type="PANTHER" id="PTHR31681:SF47">
    <property type="entry name" value="SULFATED SURFACE-LIKE GLYCOPROTEIN"/>
    <property type="match status" value="1"/>
</dbReference>